<keyword evidence="2" id="KW-0812">Transmembrane</keyword>
<name>A0A0G4HT47_9ALVE</name>
<feature type="domain" description="WSC" evidence="3">
    <location>
        <begin position="55"/>
        <end position="153"/>
    </location>
</feature>
<dbReference type="PROSITE" id="PS51212">
    <property type="entry name" value="WSC"/>
    <property type="match status" value="1"/>
</dbReference>
<feature type="compositionally biased region" description="Polar residues" evidence="1">
    <location>
        <begin position="2763"/>
        <end position="2787"/>
    </location>
</feature>
<feature type="compositionally biased region" description="Acidic residues" evidence="1">
    <location>
        <begin position="2798"/>
        <end position="2812"/>
    </location>
</feature>
<keyword evidence="2" id="KW-0472">Membrane</keyword>
<proteinExistence type="predicted"/>
<feature type="region of interest" description="Disordered" evidence="1">
    <location>
        <begin position="3020"/>
        <end position="3045"/>
    </location>
</feature>
<feature type="region of interest" description="Disordered" evidence="1">
    <location>
        <begin position="2353"/>
        <end position="2471"/>
    </location>
</feature>
<feature type="region of interest" description="Disordered" evidence="1">
    <location>
        <begin position="2828"/>
        <end position="3006"/>
    </location>
</feature>
<accession>A0A0G4HT47</accession>
<feature type="compositionally biased region" description="Basic and acidic residues" evidence="1">
    <location>
        <begin position="2908"/>
        <end position="2918"/>
    </location>
</feature>
<feature type="region of interest" description="Disordered" evidence="1">
    <location>
        <begin position="1556"/>
        <end position="1637"/>
    </location>
</feature>
<feature type="region of interest" description="Disordered" evidence="1">
    <location>
        <begin position="1454"/>
        <end position="1473"/>
    </location>
</feature>
<reference evidence="4" key="1">
    <citation type="submission" date="2014-11" db="EMBL/GenBank/DDBJ databases">
        <authorList>
            <person name="Otto D Thomas"/>
            <person name="Naeem Raeece"/>
        </authorList>
    </citation>
    <scope>NUCLEOTIDE SEQUENCE</scope>
</reference>
<feature type="compositionally biased region" description="Low complexity" evidence="1">
    <location>
        <begin position="2307"/>
        <end position="2324"/>
    </location>
</feature>
<dbReference type="InterPro" id="IPR002889">
    <property type="entry name" value="WSC_carb-bd"/>
</dbReference>
<sequence length="3045" mass="327425">MQACVRFVFPAAISITSIQTWLEGGNSTYTSLQSNLYSKGLQETNVDTSRRALSRWVSLGCHRGDVSTYHQANTTLSSGQTGGPEDCSAHCEGLNHTIAAFRAPDCYCLSSVTGMTAQSSVICDRACDSTYFGGTKKFCGGDVVDAYNLYQQWDVQLAAAGMAYDPWWEERTFAMPTSMLTSSLFQNTMFGHDGLTALDSTANAYLMVVPKANGGSGTGLPPDPPATSLLVGLDIGRANETVSAVSVIFTQEFSDQFFLWIDVNTAYHTVYAAIQTKTWTAASGSPGDLFLSTTDQAAKNTRTHIGGMSGMDHVTNTTLWGSISGRGFTSTGVTVAGCDSEDQTCSDFYGFMRDVELSGGNPVVTGKLINTDPIIPLDLPSPRMNLAEFSIDGRHIDVFFDSFTIRGASPIDLDGDFIPDGLDLTTQHTGRGSCARMFDEATAIILGSAECEWISHTQIRIYLLAGQTTPDVGTDLIVKKNTIYTTSEGKWSMASTGGVKVTAPDPLLDPVPEVVFPNTLDVCSDLELDATSSYYHGGFPKYTWSYVSASCQTAGSFPATYNDLSAVDGGQAFIDTMTAVLNSASAGQATTDGVDLITIPAHYIKEGCNYTISVSLESRWSRTTTKTLSFLKRFTPAPTVAIEGPSTIDAVRRRQVALSSTYQVSGCADSLLAYLSSRKLKFEWTGRKKVYNEQYGLFEFESVSLTQLGLSINSATLIIPRFTLDANTTYSFTITLAYEEEFNDPDQQSTDTVTVDVGRSPVGVQINGGSRELIKTSSNYFPVDMKPSVDPDYPNLPVAENTVSQPCFPNLTNQVTTNGLFGLLPSPGTCTTDGTLFYDLGENYTIPQFTTGENDTSSYYCVPPNNLGTVLVNFNPPVSDPFDNNSTIIWNITGTINSRTAYASVYYSIWTSATEPLQLVIDSLSNSRIAPNFKLRLTAALAGTDATRLGSLHISDFTWNWQVFREESNPSYNDEAAAEAAAAGTSYSEDKFIFVAETEIDPTRDVSVFLTDPRGSNVLALQTNVLKVSTVYRFRVTATVNDGGTTRTGYAEKLIETCGSAPSLGSLKVLQNEQTVTDTYVNDAKTLVAEDFAATDLPVTYSIGVYSCLTRCARPKVFMLRPAPTASSTLTTANIPIGDAAENYQVILFVHAYNSFGLRSTVNLTHTSRPPLTGASTYVTSAIASARNADPESAALQLNSAMTVAFDVERTERIAAGLPVDTDTAEVPRPPERTQAKQEEIEGLALQSYAVLDAQIEKAPLTISIVESYFGTVAEIAANTGPLLESVSLADELATRSATALANSDIADEEREEHVETVIAALVRIWPYPSTEETDDNLFVNAGGTSGDVYFPPVTWPPASEPTDWKAAYTTTSNTTNVTDGAQPESAGDGAAVFTQGSQVFGAPTSSINRRRLLTEAQWQKHVMPRPNVKTYKPPEWRTPGLFEWGKKREKMQEERRRLAETNRQTEEKKSRTLTGRALSAALHVASWVWHGALKHETDADAGVSGLGHAPPGAGGMKDQLVFAPQIDYANAPLSAAAQAAHARLGASLPPLFSQEEDSELIPTPAPTYEDEIPTEVSSDSSEDASVKKITKKKRRKDSDDKERKEGQQRTSRKLQTIGGPSSPPSNTTTGEGAGGAVTIDPKSLGVSPYLAFAQVNPEARLSYYSARRTGERPSQSGAANVLSTSTDDEDISAGDPEYIVRPFGSRGPPMVLPSGPRAMPPTSMRLPGKRVGINEHPRSFQALEAVASAYGSGRVFAYASGQGGRRLQTTTTFSNGTVALSSGAAATSNGTSSSEPTLTTANATSTVETQFAEQDAFESVWTLSKAQYRKELKLLEDKEAKETTFRENFELNLDSEDETELVKKEILSELAFQREQELKPRLVKSRVSRTLLDVLEKVSSSLLPYMAAGEDPVTFTASLGSVTCGKALDLSKADQSFALYNTSFVRATGTDAYAFCKLKINGAGTNPFGWTKNSPVGPFVMQKLSVFDSNGKKQVINGETTPLKMLTEHSAFAFGSAVSTGLSLFAMFIDEGDVSAADSESLSLISGDMSTLFQRFTMQEDPNLLVVIVYCVILGVFAIAAVWGFLLDQRQKRTGLPPVKLGDGITGPLTPADPIAYSAETMTRKWWGTLWNLTLQEHIVLCIFVACKRMKFTRIQKVTCLMASWTGCFGFAALFLRPYNFGYENESVPWDRFVSLAFIVALTVFPFSRASALMFVYRPDRGLGGMPSEDDIRMNEVTRMNQTATGEWTGKEHEKTQVKDFGDTAQNEGIAQAARKGRGPLMAPLDHSEGSSESDEFIDLPTNKTPKAAGAPPKSPAASPLPGNFTPSPRRPGPVFESVGEHAMMLPGAVEDGEASEMNGGGDAETESGRMAGGLPPVSPSPSHSVATSLRRGETPPLEMSLPPNIRLPFRTPPPRLGMAPPLSVDGTPSRPLSPSSSAHPPPTFAAGPPLPPGPPPGGPEGVFRQLSGGNTTAFAGSSAINQVTGRVNLTADVGIARATHLEQLSATQLRPTDLPLPSGAPPGQMGSGRARGTGELPPIPGASPLSAAANFGAAFAHLRPNEPVGAVPNSGDGESVNQDGTPAQTDMVALQSKPPVPNLLMASGAPLSNKQELMRRIKVMYLDHVGGAERDAFDERVDVKTAASMPILKLALALAYLASLLFTLTCTVFVFALAFFFASPRDWQYLACSWLAFTVLVSLLEGVRLVLMTIQQMHGLAYRERTGTRAAMKGFVQTKMARAEEKMEVEALEIERLRKREMQRRQQLAAQRSKRSNAVGTNPARTVTLPSEVPPTEKDPIEEEAGLPIESEEDQQVRDAMGGKDLVQISRNLDGGTNQSKTLTGSWAPPSIPVHVSGPRGSIRSTVQSVRSEDAKEEVQRRASQMSSASRADVTETTSVSPFLRTLRQKAAEEDRVREMDDAESEDLAGVERSAPVPVEADQVTVSISSPRASGAFDLPPINSVKAPPPAGPKPSPFKREAPARDQPTVSTQGRLPQVRGRPPRLTGQAASLCESAIAGGNKSLGQSQALPGQMLLDDEDDGDHII</sequence>
<feature type="compositionally biased region" description="Polar residues" evidence="1">
    <location>
        <begin position="2828"/>
        <end position="2843"/>
    </location>
</feature>
<dbReference type="VEuPathDB" id="CryptoDB:Cvel_8356"/>
<feature type="region of interest" description="Disordered" evidence="1">
    <location>
        <begin position="1668"/>
        <end position="1723"/>
    </location>
</feature>
<feature type="compositionally biased region" description="Low complexity" evidence="1">
    <location>
        <begin position="2880"/>
        <end position="2890"/>
    </location>
</feature>
<feature type="compositionally biased region" description="Low complexity" evidence="1">
    <location>
        <begin position="2430"/>
        <end position="2440"/>
    </location>
</feature>
<feature type="compositionally biased region" description="Pro residues" evidence="1">
    <location>
        <begin position="2965"/>
        <end position="2974"/>
    </location>
</feature>
<feature type="compositionally biased region" description="Basic and acidic residues" evidence="1">
    <location>
        <begin position="1597"/>
        <end position="1608"/>
    </location>
</feature>
<feature type="compositionally biased region" description="Basic and acidic residues" evidence="1">
    <location>
        <begin position="1454"/>
        <end position="1471"/>
    </location>
</feature>
<feature type="transmembrane region" description="Helical" evidence="2">
    <location>
        <begin position="2197"/>
        <end position="2218"/>
    </location>
</feature>
<feature type="region of interest" description="Disordered" evidence="1">
    <location>
        <begin position="2275"/>
        <end position="2336"/>
    </location>
</feature>
<feature type="region of interest" description="Disordered" evidence="1">
    <location>
        <begin position="2761"/>
        <end position="2816"/>
    </location>
</feature>
<evidence type="ECO:0000256" key="2">
    <source>
        <dbReference type="SAM" id="Phobius"/>
    </source>
</evidence>
<feature type="transmembrane region" description="Helical" evidence="2">
    <location>
        <begin position="2065"/>
        <end position="2087"/>
    </location>
</feature>
<feature type="compositionally biased region" description="Polar residues" evidence="1">
    <location>
        <begin position="1673"/>
        <end position="1686"/>
    </location>
</feature>
<feature type="compositionally biased region" description="Acidic residues" evidence="1">
    <location>
        <begin position="3035"/>
        <end position="3045"/>
    </location>
</feature>
<feature type="compositionally biased region" description="Pro residues" evidence="1">
    <location>
        <begin position="2441"/>
        <end position="2460"/>
    </location>
</feature>
<dbReference type="EMBL" id="CDMZ01003758">
    <property type="protein sequence ID" value="CEM47484.1"/>
    <property type="molecule type" value="Genomic_DNA"/>
</dbReference>
<evidence type="ECO:0000259" key="3">
    <source>
        <dbReference type="PROSITE" id="PS51212"/>
    </source>
</evidence>
<dbReference type="Pfam" id="PF02010">
    <property type="entry name" value="REJ"/>
    <property type="match status" value="1"/>
</dbReference>
<evidence type="ECO:0000256" key="1">
    <source>
        <dbReference type="SAM" id="MobiDB-lite"/>
    </source>
</evidence>
<feature type="compositionally biased region" description="Basic and acidic residues" evidence="1">
    <location>
        <begin position="2869"/>
        <end position="2879"/>
    </location>
</feature>
<gene>
    <name evidence="4" type="ORF">Cvel_8356</name>
</gene>
<feature type="transmembrane region" description="Helical" evidence="2">
    <location>
        <begin position="2652"/>
        <end position="2679"/>
    </location>
</feature>
<feature type="region of interest" description="Disordered" evidence="1">
    <location>
        <begin position="2506"/>
        <end position="2545"/>
    </location>
</feature>
<dbReference type="InterPro" id="IPR002859">
    <property type="entry name" value="PKD/REJ-like"/>
</dbReference>
<organism evidence="4">
    <name type="scientific">Chromera velia CCMP2878</name>
    <dbReference type="NCBI Taxonomy" id="1169474"/>
    <lineage>
        <taxon>Eukaryota</taxon>
        <taxon>Sar</taxon>
        <taxon>Alveolata</taxon>
        <taxon>Colpodellida</taxon>
        <taxon>Chromeraceae</taxon>
        <taxon>Chromera</taxon>
    </lineage>
</organism>
<evidence type="ECO:0000313" key="4">
    <source>
        <dbReference type="EMBL" id="CEM47484.1"/>
    </source>
</evidence>
<protein>
    <recommendedName>
        <fullName evidence="3">WSC domain-containing protein</fullName>
    </recommendedName>
</protein>
<feature type="transmembrane region" description="Helical" evidence="2">
    <location>
        <begin position="2159"/>
        <end position="2177"/>
    </location>
</feature>
<feature type="transmembrane region" description="Helical" evidence="2">
    <location>
        <begin position="2685"/>
        <end position="2709"/>
    </location>
</feature>
<keyword evidence="2" id="KW-1133">Transmembrane helix</keyword>